<organism evidence="1 2">
    <name type="scientific">Roseovarius nubinhibens</name>
    <dbReference type="NCBI Taxonomy" id="314263"/>
    <lineage>
        <taxon>Bacteria</taxon>
        <taxon>Pseudomonadati</taxon>
        <taxon>Pseudomonadota</taxon>
        <taxon>Alphaproteobacteria</taxon>
        <taxon>Rhodobacterales</taxon>
        <taxon>Roseobacteraceae</taxon>
        <taxon>Roseovarius</taxon>
    </lineage>
</organism>
<reference evidence="1 2" key="1">
    <citation type="journal article" date="2018" name="Nat. Biotechnol.">
        <title>A standardized bacterial taxonomy based on genome phylogeny substantially revises the tree of life.</title>
        <authorList>
            <person name="Parks D.H."/>
            <person name="Chuvochina M."/>
            <person name="Waite D.W."/>
            <person name="Rinke C."/>
            <person name="Skarshewski A."/>
            <person name="Chaumeil P.A."/>
            <person name="Hugenholtz P."/>
        </authorList>
    </citation>
    <scope>NUCLEOTIDE SEQUENCE [LARGE SCALE GENOMIC DNA]</scope>
    <source>
        <strain evidence="1">UBA9169</strain>
    </source>
</reference>
<evidence type="ECO:0000313" key="1">
    <source>
        <dbReference type="EMBL" id="HAR51534.1"/>
    </source>
</evidence>
<dbReference type="RefSeq" id="WP_339855031.1">
    <property type="nucleotide sequence ID" value="NZ_CAXAXR010000016.1"/>
</dbReference>
<evidence type="ECO:0000313" key="2">
    <source>
        <dbReference type="Proteomes" id="UP000264719"/>
    </source>
</evidence>
<dbReference type="AlphaFoldDB" id="A0A348WAH2"/>
<dbReference type="Proteomes" id="UP000264719">
    <property type="component" value="Unassembled WGS sequence"/>
</dbReference>
<sequence length="138" mass="14630">MKNLLILGLALTLAGCGGYHKAKRDSGGSAPRSLSGPIAITPNASTTVYSAPASKPFANGPLQQACIASDRKARSSELCGCIQAVANRTLSSSQQARAVGFYRDPHSAQEVRTSKRSTDEQFWNTYASYAETAKRTCS</sequence>
<dbReference type="EMBL" id="DMVW01000067">
    <property type="protein sequence ID" value="HAR51534.1"/>
    <property type="molecule type" value="Genomic_DNA"/>
</dbReference>
<protein>
    <recommendedName>
        <fullName evidence="3">Arginine transporter</fullName>
    </recommendedName>
</protein>
<name>A0A348WAH2_9RHOB</name>
<proteinExistence type="predicted"/>
<gene>
    <name evidence="1" type="ORF">DCS45_06595</name>
</gene>
<comment type="caution">
    <text evidence="1">The sequence shown here is derived from an EMBL/GenBank/DDBJ whole genome shotgun (WGS) entry which is preliminary data.</text>
</comment>
<dbReference type="PROSITE" id="PS51257">
    <property type="entry name" value="PROKAR_LIPOPROTEIN"/>
    <property type="match status" value="1"/>
</dbReference>
<evidence type="ECO:0008006" key="3">
    <source>
        <dbReference type="Google" id="ProtNLM"/>
    </source>
</evidence>
<accession>A0A348WAH2</accession>